<dbReference type="Gene3D" id="3.20.20.60">
    <property type="entry name" value="Phosphoenolpyruvate-binding domains"/>
    <property type="match status" value="1"/>
</dbReference>
<evidence type="ECO:0000256" key="10">
    <source>
        <dbReference type="PIRSR" id="PIRSR000388-3"/>
    </source>
</evidence>
<dbReference type="InterPro" id="IPR040442">
    <property type="entry name" value="Pyrv_kinase-like_dom_sf"/>
</dbReference>
<dbReference type="Pfam" id="PF02548">
    <property type="entry name" value="Pantoate_transf"/>
    <property type="match status" value="1"/>
</dbReference>
<dbReference type="InterPro" id="IPR003700">
    <property type="entry name" value="Pantoate_hydroxy_MeTrfase"/>
</dbReference>
<dbReference type="PANTHER" id="PTHR20881:SF0">
    <property type="entry name" value="3-METHYL-2-OXOBUTANOATE HYDROXYMETHYLTRANSFERASE"/>
    <property type="match status" value="1"/>
</dbReference>
<organism evidence="11 12">
    <name type="scientific">Cohaesibacter gelatinilyticus</name>
    <dbReference type="NCBI Taxonomy" id="372072"/>
    <lineage>
        <taxon>Bacteria</taxon>
        <taxon>Pseudomonadati</taxon>
        <taxon>Pseudomonadota</taxon>
        <taxon>Alphaproteobacteria</taxon>
        <taxon>Hyphomicrobiales</taxon>
        <taxon>Cohaesibacteraceae</taxon>
    </lineage>
</organism>
<dbReference type="Proteomes" id="UP000219439">
    <property type="component" value="Unassembled WGS sequence"/>
</dbReference>
<evidence type="ECO:0000313" key="12">
    <source>
        <dbReference type="Proteomes" id="UP000219439"/>
    </source>
</evidence>
<dbReference type="GO" id="GO:0032259">
    <property type="term" value="P:methylation"/>
    <property type="evidence" value="ECO:0007669"/>
    <property type="project" value="UniProtKB-KW"/>
</dbReference>
<evidence type="ECO:0000256" key="9">
    <source>
        <dbReference type="PIRSR" id="PIRSR000388-2"/>
    </source>
</evidence>
<dbReference type="RefSeq" id="WP_097152646.1">
    <property type="nucleotide sequence ID" value="NZ_OBEL01000001.1"/>
</dbReference>
<dbReference type="AlphaFoldDB" id="A0A285NKH9"/>
<dbReference type="PANTHER" id="PTHR20881">
    <property type="entry name" value="3-METHYL-2-OXOBUTANOATE HYDROXYMETHYLTRANSFERASE"/>
    <property type="match status" value="1"/>
</dbReference>
<dbReference type="GO" id="GO:0003864">
    <property type="term" value="F:3-methyl-2-oxobutanoate hydroxymethyltransferase activity"/>
    <property type="evidence" value="ECO:0007669"/>
    <property type="project" value="UniProtKB-UniRule"/>
</dbReference>
<dbReference type="OrthoDB" id="9781789at2"/>
<feature type="binding site" evidence="7 9">
    <location>
        <position position="88"/>
    </location>
    <ligand>
        <name>3-methyl-2-oxobutanoate</name>
        <dbReference type="ChEBI" id="CHEBI:11851"/>
    </ligand>
</feature>
<comment type="subcellular location">
    <subcellularLocation>
        <location evidence="7">Cytoplasm</location>
    </subcellularLocation>
</comment>
<dbReference type="EMBL" id="OBEL01000001">
    <property type="protein sequence ID" value="SNZ08151.1"/>
    <property type="molecule type" value="Genomic_DNA"/>
</dbReference>
<dbReference type="GO" id="GO:0015940">
    <property type="term" value="P:pantothenate biosynthetic process"/>
    <property type="evidence" value="ECO:0007669"/>
    <property type="project" value="UniProtKB-UniRule"/>
</dbReference>
<protein>
    <recommendedName>
        <fullName evidence="7">3-methyl-2-oxobutanoate hydroxymethyltransferase</fullName>
        <ecNumber evidence="7">2.1.2.11</ecNumber>
    </recommendedName>
    <alternativeName>
        <fullName evidence="7">Ketopantoate hydroxymethyltransferase</fullName>
        <shortName evidence="7">KPHMT</shortName>
    </alternativeName>
</protein>
<evidence type="ECO:0000256" key="3">
    <source>
        <dbReference type="ARBA" id="ARBA00011424"/>
    </source>
</evidence>
<feature type="binding site" evidence="7 10">
    <location>
        <position position="88"/>
    </location>
    <ligand>
        <name>Mg(2+)</name>
        <dbReference type="ChEBI" id="CHEBI:18420"/>
    </ligand>
</feature>
<evidence type="ECO:0000313" key="11">
    <source>
        <dbReference type="EMBL" id="SNZ08151.1"/>
    </source>
</evidence>
<keyword evidence="7" id="KW-0963">Cytoplasm</keyword>
<proteinExistence type="inferred from homology"/>
<comment type="pathway">
    <text evidence="1 7">Cofactor biosynthesis; (R)-pantothenate biosynthesis; (R)-pantoate from 3-methyl-2-oxobutanoate: step 1/2.</text>
</comment>
<reference evidence="11 12" key="1">
    <citation type="submission" date="2017-09" db="EMBL/GenBank/DDBJ databases">
        <authorList>
            <person name="Ehlers B."/>
            <person name="Leendertz F.H."/>
        </authorList>
    </citation>
    <scope>NUCLEOTIDE SEQUENCE [LARGE SCALE GENOMIC DNA]</scope>
    <source>
        <strain evidence="11 12">DSM 18289</strain>
    </source>
</reference>
<sequence>MSAQNQQRRISTTDILAQKGGDPIVALTAYTAPMARLLDAHADLLLVGDSVGMVLHGMETTLPVSVDMMVMHGQAVMRGSQKALVAIDMPFGSYEESPQQAYRNAVDIMQRTGCTAIKLEGGRHMAPTIAFLTSRGVPVMGHIGLTPQAVQVDGGFKVKGRDEERWTELEADGLAVQDAGAFCVVLEGIVEPLAARVSNALTIPTIGIGASSACDGQILVSEDMLGFAQRVPKFVKRYAEVGQMIDEAVGHYAREVRDRSFPGPNHVYQSKK</sequence>
<dbReference type="NCBIfam" id="NF001452">
    <property type="entry name" value="PRK00311.1"/>
    <property type="match status" value="1"/>
</dbReference>
<gene>
    <name evidence="7" type="primary">panB</name>
    <name evidence="11" type="ORF">SAMN06265368_1479</name>
</gene>
<name>A0A285NKH9_9HYPH</name>
<dbReference type="GO" id="GO:0000287">
    <property type="term" value="F:magnesium ion binding"/>
    <property type="evidence" value="ECO:0007669"/>
    <property type="project" value="TreeGrafter"/>
</dbReference>
<dbReference type="PIRSF" id="PIRSF000388">
    <property type="entry name" value="Pantoate_hydroxy_MeTrfase"/>
    <property type="match status" value="1"/>
</dbReference>
<dbReference type="GO" id="GO:0008168">
    <property type="term" value="F:methyltransferase activity"/>
    <property type="evidence" value="ECO:0007669"/>
    <property type="project" value="UniProtKB-KW"/>
</dbReference>
<comment type="function">
    <text evidence="6 7">Catalyzes the reversible reaction in which hydroxymethyl group from 5,10-methylenetetrahydrofolate is transferred onto alpha-ketoisovalerate to form ketopantoate.</text>
</comment>
<dbReference type="NCBIfam" id="TIGR00222">
    <property type="entry name" value="panB"/>
    <property type="match status" value="1"/>
</dbReference>
<feature type="binding site" evidence="7 9">
    <location>
        <position position="118"/>
    </location>
    <ligand>
        <name>3-methyl-2-oxobutanoate</name>
        <dbReference type="ChEBI" id="CHEBI:11851"/>
    </ligand>
</feature>
<comment type="similarity">
    <text evidence="2 7">Belongs to the PanB family.</text>
</comment>
<dbReference type="HAMAP" id="MF_00156">
    <property type="entry name" value="PanB"/>
    <property type="match status" value="1"/>
</dbReference>
<keyword evidence="11" id="KW-0489">Methyltransferase</keyword>
<comment type="catalytic activity">
    <reaction evidence="7">
        <text>(6R)-5,10-methylene-5,6,7,8-tetrahydrofolate + 3-methyl-2-oxobutanoate + H2O = 2-dehydropantoate + (6S)-5,6,7,8-tetrahydrofolate</text>
        <dbReference type="Rhea" id="RHEA:11824"/>
        <dbReference type="ChEBI" id="CHEBI:11561"/>
        <dbReference type="ChEBI" id="CHEBI:11851"/>
        <dbReference type="ChEBI" id="CHEBI:15377"/>
        <dbReference type="ChEBI" id="CHEBI:15636"/>
        <dbReference type="ChEBI" id="CHEBI:57453"/>
        <dbReference type="EC" id="2.1.2.11"/>
    </reaction>
</comment>
<dbReference type="FunFam" id="3.20.20.60:FF:000003">
    <property type="entry name" value="3-methyl-2-oxobutanoate hydroxymethyltransferase"/>
    <property type="match status" value="1"/>
</dbReference>
<dbReference type="UniPathway" id="UPA00028">
    <property type="reaction ID" value="UER00003"/>
</dbReference>
<dbReference type="SUPFAM" id="SSF51621">
    <property type="entry name" value="Phosphoenolpyruvate/pyruvate domain"/>
    <property type="match status" value="1"/>
</dbReference>
<comment type="subunit">
    <text evidence="3 7">Homodecamer; pentamer of dimers.</text>
</comment>
<keyword evidence="7 10" id="KW-0479">Metal-binding</keyword>
<keyword evidence="5 7" id="KW-0808">Transferase</keyword>
<accession>A0A285NKH9</accession>
<dbReference type="GO" id="GO:0005737">
    <property type="term" value="C:cytoplasm"/>
    <property type="evidence" value="ECO:0007669"/>
    <property type="project" value="UniProtKB-SubCell"/>
</dbReference>
<dbReference type="InterPro" id="IPR015813">
    <property type="entry name" value="Pyrv/PenolPyrv_kinase-like_dom"/>
</dbReference>
<keyword evidence="12" id="KW-1185">Reference proteome</keyword>
<evidence type="ECO:0000256" key="5">
    <source>
        <dbReference type="ARBA" id="ARBA00022679"/>
    </source>
</evidence>
<feature type="active site" description="Proton acceptor" evidence="7 8">
    <location>
        <position position="187"/>
    </location>
</feature>
<comment type="cofactor">
    <cofactor evidence="7 10">
        <name>Mg(2+)</name>
        <dbReference type="ChEBI" id="CHEBI:18420"/>
    </cofactor>
    <text evidence="7 10">Binds 1 Mg(2+) ion per subunit.</text>
</comment>
<feature type="binding site" evidence="7 10">
    <location>
        <position position="120"/>
    </location>
    <ligand>
        <name>Mg(2+)</name>
        <dbReference type="ChEBI" id="CHEBI:18420"/>
    </ligand>
</feature>
<feature type="binding site" evidence="7 10">
    <location>
        <position position="49"/>
    </location>
    <ligand>
        <name>Mg(2+)</name>
        <dbReference type="ChEBI" id="CHEBI:18420"/>
    </ligand>
</feature>
<keyword evidence="7 10" id="KW-0460">Magnesium</keyword>
<dbReference type="CDD" id="cd06557">
    <property type="entry name" value="KPHMT-like"/>
    <property type="match status" value="1"/>
</dbReference>
<evidence type="ECO:0000256" key="7">
    <source>
        <dbReference type="HAMAP-Rule" id="MF_00156"/>
    </source>
</evidence>
<evidence type="ECO:0000256" key="6">
    <source>
        <dbReference type="ARBA" id="ARBA00056497"/>
    </source>
</evidence>
<evidence type="ECO:0000256" key="2">
    <source>
        <dbReference type="ARBA" id="ARBA00008676"/>
    </source>
</evidence>
<evidence type="ECO:0000256" key="4">
    <source>
        <dbReference type="ARBA" id="ARBA00022655"/>
    </source>
</evidence>
<feature type="binding site" evidence="7 9">
    <location>
        <begin position="49"/>
        <end position="50"/>
    </location>
    <ligand>
        <name>3-methyl-2-oxobutanoate</name>
        <dbReference type="ChEBI" id="CHEBI:11851"/>
    </ligand>
</feature>
<keyword evidence="4 7" id="KW-0566">Pantothenate biosynthesis</keyword>
<dbReference type="EC" id="2.1.2.11" evidence="7"/>
<evidence type="ECO:0000256" key="1">
    <source>
        <dbReference type="ARBA" id="ARBA00005033"/>
    </source>
</evidence>
<evidence type="ECO:0000256" key="8">
    <source>
        <dbReference type="PIRSR" id="PIRSR000388-1"/>
    </source>
</evidence>